<dbReference type="KEGG" id="lvs:LOKVESSMR4R_02991"/>
<feature type="region of interest" description="Disordered" evidence="1">
    <location>
        <begin position="1"/>
        <end position="22"/>
    </location>
</feature>
<accession>A0A1Y0EFP7</accession>
<organism evidence="2 3">
    <name type="scientific">Yoonia vestfoldensis</name>
    <dbReference type="NCBI Taxonomy" id="245188"/>
    <lineage>
        <taxon>Bacteria</taxon>
        <taxon>Pseudomonadati</taxon>
        <taxon>Pseudomonadota</taxon>
        <taxon>Alphaproteobacteria</taxon>
        <taxon>Rhodobacterales</taxon>
        <taxon>Paracoccaceae</taxon>
        <taxon>Yoonia</taxon>
    </lineage>
</organism>
<evidence type="ECO:0000256" key="1">
    <source>
        <dbReference type="SAM" id="MobiDB-lite"/>
    </source>
</evidence>
<keyword evidence="3" id="KW-1185">Reference proteome</keyword>
<dbReference type="STRING" id="1122181.GCA_000382265_00146"/>
<evidence type="ECO:0000313" key="3">
    <source>
        <dbReference type="Proteomes" id="UP000195273"/>
    </source>
</evidence>
<gene>
    <name evidence="2" type="ORF">LOKVESSMR4R_02991</name>
</gene>
<dbReference type="Proteomes" id="UP000195273">
    <property type="component" value="Chromosome"/>
</dbReference>
<proteinExistence type="predicted"/>
<feature type="compositionally biased region" description="Basic and acidic residues" evidence="1">
    <location>
        <begin position="13"/>
        <end position="22"/>
    </location>
</feature>
<protein>
    <submittedName>
        <fullName evidence="2">Uncharacterized protein</fullName>
    </submittedName>
</protein>
<name>A0A1Y0EFP7_9RHOB</name>
<dbReference type="EMBL" id="CP021431">
    <property type="protein sequence ID" value="ARU02280.1"/>
    <property type="molecule type" value="Genomic_DNA"/>
</dbReference>
<dbReference type="Pfam" id="PF20135">
    <property type="entry name" value="DUF6525"/>
    <property type="match status" value="1"/>
</dbReference>
<dbReference type="InterPro" id="IPR045386">
    <property type="entry name" value="DUF6525"/>
</dbReference>
<dbReference type="AlphaFoldDB" id="A0A1Y0EFP7"/>
<evidence type="ECO:0000313" key="2">
    <source>
        <dbReference type="EMBL" id="ARU02280.1"/>
    </source>
</evidence>
<reference evidence="2 3" key="1">
    <citation type="submission" date="2017-05" db="EMBL/GenBank/DDBJ databases">
        <title>Genome Sequence of Loktanella vestfoldensis Strain SMR4r Isolated from a Culture of the Diatom Skeletonema marinoi.</title>
        <authorList>
            <person name="Topel M."/>
            <person name="Pinder M.I.M."/>
            <person name="Johansson O.N."/>
            <person name="Kourtchenko O."/>
            <person name="Godhe A."/>
            <person name="Clarke A.K."/>
        </authorList>
    </citation>
    <scope>NUCLEOTIDE SEQUENCE [LARGE SCALE GENOMIC DNA]</scope>
    <source>
        <strain evidence="2 3">SMR4r</strain>
    </source>
</reference>
<sequence>MRRNLATTLRGKPRPDPMRDYDALPPPLRQWLATARLPWSPRSARRIWSKHGGDATAALASLDRAERATLARDIPKTWGKSHPAAHI</sequence>